<protein>
    <recommendedName>
        <fullName evidence="4">Transmembrane protein</fullName>
    </recommendedName>
</protein>
<evidence type="ECO:0000313" key="3">
    <source>
        <dbReference type="Proteomes" id="UP001141327"/>
    </source>
</evidence>
<dbReference type="Proteomes" id="UP001141327">
    <property type="component" value="Unassembled WGS sequence"/>
</dbReference>
<evidence type="ECO:0000313" key="2">
    <source>
        <dbReference type="EMBL" id="KAJ4457177.1"/>
    </source>
</evidence>
<accession>A0ABQ8UFN6</accession>
<feature type="transmembrane region" description="Helical" evidence="1">
    <location>
        <begin position="53"/>
        <end position="73"/>
    </location>
</feature>
<keyword evidence="1" id="KW-0472">Membrane</keyword>
<keyword evidence="3" id="KW-1185">Reference proteome</keyword>
<evidence type="ECO:0000256" key="1">
    <source>
        <dbReference type="SAM" id="Phobius"/>
    </source>
</evidence>
<evidence type="ECO:0008006" key="4">
    <source>
        <dbReference type="Google" id="ProtNLM"/>
    </source>
</evidence>
<proteinExistence type="predicted"/>
<reference evidence="2" key="1">
    <citation type="journal article" date="2022" name="bioRxiv">
        <title>Genomics of Preaxostyla Flagellates Illuminates Evolutionary Transitions and the Path Towards Mitochondrial Loss.</title>
        <authorList>
            <person name="Novak L.V.F."/>
            <person name="Treitli S.C."/>
            <person name="Pyrih J."/>
            <person name="Halakuc P."/>
            <person name="Pipaliya S.V."/>
            <person name="Vacek V."/>
            <person name="Brzon O."/>
            <person name="Soukal P."/>
            <person name="Eme L."/>
            <person name="Dacks J.B."/>
            <person name="Karnkowska A."/>
            <person name="Elias M."/>
            <person name="Hampl V."/>
        </authorList>
    </citation>
    <scope>NUCLEOTIDE SEQUENCE</scope>
    <source>
        <strain evidence="2">RCP-MX</strain>
    </source>
</reference>
<dbReference type="EMBL" id="JAPMOS010000053">
    <property type="protein sequence ID" value="KAJ4457177.1"/>
    <property type="molecule type" value="Genomic_DNA"/>
</dbReference>
<sequence>MSDPGTVPLSTQLLPGDQEVRYRPSKFTKAELLIKENAHTIQRKTKRLVRVSFMLNAIMILGTLITIGVSAGFSGRPPLHNLAGAHFPPVNSYTNPQFLAETVHETIFPLPKVVVCPSLPSARLFNWGRYSRVASDWSGPLAVAQYDGVSVVPNITAPSTTTTCWVLTALGTAGANFSFQSTDTHVFMWNMTHTPGSALEMARALQYLVLVVVDEDPFLSPSSARQQQQVSGPRTLALDASGTVLGPGTGLMARLTRTRSIFRNGTVATGWRITGTPFSPVGVSSFVDADGLAHTWGAMILSLESNDILQHTETVSIPWSKPLFNGLTFYLYYSFAAALIQQIFSRHIWPTYRCECGCMACQCDHDRILRQKAEEEAAASQMPEENQTA</sequence>
<keyword evidence="1" id="KW-0812">Transmembrane</keyword>
<organism evidence="2 3">
    <name type="scientific">Paratrimastix pyriformis</name>
    <dbReference type="NCBI Taxonomy" id="342808"/>
    <lineage>
        <taxon>Eukaryota</taxon>
        <taxon>Metamonada</taxon>
        <taxon>Preaxostyla</taxon>
        <taxon>Paratrimastigidae</taxon>
        <taxon>Paratrimastix</taxon>
    </lineage>
</organism>
<name>A0ABQ8UFN6_9EUKA</name>
<keyword evidence="1" id="KW-1133">Transmembrane helix</keyword>
<gene>
    <name evidence="2" type="ORF">PAPYR_7479</name>
</gene>
<comment type="caution">
    <text evidence="2">The sequence shown here is derived from an EMBL/GenBank/DDBJ whole genome shotgun (WGS) entry which is preliminary data.</text>
</comment>